<evidence type="ECO:0000313" key="6">
    <source>
        <dbReference type="EMBL" id="QTH25000.1"/>
    </source>
</evidence>
<evidence type="ECO:0000256" key="3">
    <source>
        <dbReference type="ARBA" id="ARBA00024226"/>
    </source>
</evidence>
<feature type="domain" description="Aldehyde dehydrogenase" evidence="5">
    <location>
        <begin position="20"/>
        <end position="481"/>
    </location>
</feature>
<dbReference type="PROSITE" id="PS00070">
    <property type="entry name" value="ALDEHYDE_DEHYDR_CYS"/>
    <property type="match status" value="1"/>
</dbReference>
<dbReference type="Proteomes" id="UP000664914">
    <property type="component" value="Plasmid pUPO218"/>
</dbReference>
<organism evidence="6 7">
    <name type="scientific">Rhizorhabdus wittichii</name>
    <dbReference type="NCBI Taxonomy" id="160791"/>
    <lineage>
        <taxon>Bacteria</taxon>
        <taxon>Pseudomonadati</taxon>
        <taxon>Pseudomonadota</taxon>
        <taxon>Alphaproteobacteria</taxon>
        <taxon>Sphingomonadales</taxon>
        <taxon>Sphingomonadaceae</taxon>
        <taxon>Rhizorhabdus</taxon>
    </lineage>
</organism>
<dbReference type="SUPFAM" id="SSF53720">
    <property type="entry name" value="ALDH-like"/>
    <property type="match status" value="1"/>
</dbReference>
<dbReference type="FunFam" id="3.40.605.10:FF:000007">
    <property type="entry name" value="NAD/NADP-dependent betaine aldehyde dehydrogenase"/>
    <property type="match status" value="1"/>
</dbReference>
<evidence type="ECO:0000313" key="7">
    <source>
        <dbReference type="Proteomes" id="UP000664914"/>
    </source>
</evidence>
<protein>
    <recommendedName>
        <fullName evidence="3">aldehyde dehydrogenase (NAD(+))</fullName>
        <ecNumber evidence="3">1.2.1.3</ecNumber>
    </recommendedName>
</protein>
<dbReference type="InterPro" id="IPR016163">
    <property type="entry name" value="Ald_DH_C"/>
</dbReference>
<dbReference type="FunFam" id="3.40.309.10:FF:000012">
    <property type="entry name" value="Betaine aldehyde dehydrogenase"/>
    <property type="match status" value="1"/>
</dbReference>
<dbReference type="InterPro" id="IPR016162">
    <property type="entry name" value="Ald_DH_N"/>
</dbReference>
<evidence type="ECO:0000256" key="2">
    <source>
        <dbReference type="ARBA" id="ARBA00023002"/>
    </source>
</evidence>
<proteinExistence type="inferred from homology"/>
<comment type="similarity">
    <text evidence="1">Belongs to the aldehyde dehydrogenase family.</text>
</comment>
<dbReference type="RefSeq" id="WP_208634689.1">
    <property type="nucleotide sequence ID" value="NZ_CP059321.1"/>
</dbReference>
<dbReference type="InterPro" id="IPR016160">
    <property type="entry name" value="Ald_DH_CS_CYS"/>
</dbReference>
<evidence type="ECO:0000256" key="4">
    <source>
        <dbReference type="ARBA" id="ARBA00049194"/>
    </source>
</evidence>
<gene>
    <name evidence="6" type="ORF">HRJ34_28555</name>
</gene>
<dbReference type="PANTHER" id="PTHR42804:SF1">
    <property type="entry name" value="ALDEHYDE DEHYDROGENASE-RELATED"/>
    <property type="match status" value="1"/>
</dbReference>
<sequence length="492" mass="52089">MTDTLVNLASPDKLFIGGEWTSSRGDAGIDIVSPSTEETVGRVAMASPADMDLAVAAARRAFDHGPWPRLTGAERAVYLRRIVEEMGKRGDDFARAFSMQVGMPYAHSRGMSPFLGGYFKYYADLAEQNWQEEVRPAMAGGHAIVVREPVGVVVAVVPWNAPLPTLALKVAPALAAGCTVIAKPSPETPLEAMILAECIAAAGVPEGVFSVVTADRDVSDYLIRKPEVDKVSFTGSTAAGEHIASVVSARSGRITTELGGKSAAIVLDDADIGTVVGGVMSTLVGLCGQQCSAFSRIVVPRALMGTVTDAFAAAMQSVVVGDPFQDGTQMGPLIARRQHVRVLDYIEKGKAEGARIATGGGRPGHLDKGFFVEPTLFTDASNDMVIAREEIFGPVGTVIPYDSEEEAIAIANDSIYGLSGGVFTQDTDRAYAIARRIRTGNFGHNGRVIDYSIPYGGFKHSGVGREGGMEGLHSFTEVKAVFMPELPTHLRG</sequence>
<dbReference type="Gene3D" id="3.40.605.10">
    <property type="entry name" value="Aldehyde Dehydrogenase, Chain A, domain 1"/>
    <property type="match status" value="1"/>
</dbReference>
<reference evidence="6" key="1">
    <citation type="submission" date="2020-07" db="EMBL/GenBank/DDBJ databases">
        <authorList>
            <person name="Camacho E."/>
        </authorList>
    </citation>
    <scope>NUCLEOTIDE SEQUENCE</scope>
    <source>
        <strain evidence="6">MPO218</strain>
        <plasmid evidence="6">pUPO218</plasmid>
    </source>
</reference>
<reference evidence="6" key="2">
    <citation type="submission" date="2021-04" db="EMBL/GenBank/DDBJ databases">
        <title>Isolation and genomic analysis of the ibuprofen-degrading bacterium Sphingomonas strain MPO218.</title>
        <authorList>
            <person name="Aulestia M."/>
            <person name="Flores A."/>
            <person name="Mangas E.L."/>
            <person name="Perez-Pulido A.J."/>
            <person name="Santero E."/>
            <person name="Camacho E.M."/>
        </authorList>
    </citation>
    <scope>NUCLEOTIDE SEQUENCE</scope>
    <source>
        <strain evidence="6">MPO218</strain>
        <plasmid evidence="6">pUPO218</plasmid>
    </source>
</reference>
<dbReference type="InterPro" id="IPR015590">
    <property type="entry name" value="Aldehyde_DH_dom"/>
</dbReference>
<name>A0A975DBD1_9SPHN</name>
<evidence type="ECO:0000259" key="5">
    <source>
        <dbReference type="Pfam" id="PF00171"/>
    </source>
</evidence>
<dbReference type="InterPro" id="IPR016161">
    <property type="entry name" value="Ald_DH/histidinol_DH"/>
</dbReference>
<keyword evidence="6" id="KW-0614">Plasmid</keyword>
<keyword evidence="2" id="KW-0560">Oxidoreductase</keyword>
<geneLocation type="plasmid" evidence="6 7">
    <name>pUPO218</name>
</geneLocation>
<dbReference type="EMBL" id="CP059321">
    <property type="protein sequence ID" value="QTH25000.1"/>
    <property type="molecule type" value="Genomic_DNA"/>
</dbReference>
<dbReference type="EC" id="1.2.1.3" evidence="3"/>
<dbReference type="Pfam" id="PF00171">
    <property type="entry name" value="Aldedh"/>
    <property type="match status" value="1"/>
</dbReference>
<accession>A0A975DBD1</accession>
<dbReference type="GO" id="GO:0004029">
    <property type="term" value="F:aldehyde dehydrogenase (NAD+) activity"/>
    <property type="evidence" value="ECO:0007669"/>
    <property type="project" value="UniProtKB-EC"/>
</dbReference>
<dbReference type="PANTHER" id="PTHR42804">
    <property type="entry name" value="ALDEHYDE DEHYDROGENASE"/>
    <property type="match status" value="1"/>
</dbReference>
<comment type="catalytic activity">
    <reaction evidence="4">
        <text>an aldehyde + NAD(+) + H2O = a carboxylate + NADH + 2 H(+)</text>
        <dbReference type="Rhea" id="RHEA:16185"/>
        <dbReference type="ChEBI" id="CHEBI:15377"/>
        <dbReference type="ChEBI" id="CHEBI:15378"/>
        <dbReference type="ChEBI" id="CHEBI:17478"/>
        <dbReference type="ChEBI" id="CHEBI:29067"/>
        <dbReference type="ChEBI" id="CHEBI:57540"/>
        <dbReference type="ChEBI" id="CHEBI:57945"/>
        <dbReference type="EC" id="1.2.1.3"/>
    </reaction>
</comment>
<dbReference type="Gene3D" id="3.40.309.10">
    <property type="entry name" value="Aldehyde Dehydrogenase, Chain A, domain 2"/>
    <property type="match status" value="1"/>
</dbReference>
<dbReference type="CDD" id="cd07139">
    <property type="entry name" value="ALDH_AldA-Rv0768"/>
    <property type="match status" value="1"/>
</dbReference>
<dbReference type="AlphaFoldDB" id="A0A975DBD1"/>
<evidence type="ECO:0000256" key="1">
    <source>
        <dbReference type="ARBA" id="ARBA00009986"/>
    </source>
</evidence>